<feature type="binding site" evidence="8">
    <location>
        <position position="421"/>
    </location>
    <ligand>
        <name>(2E)-4-hydroxy-3-methylbut-2-enyl diphosphate</name>
        <dbReference type="ChEBI" id="CHEBI:128753"/>
    </ligand>
</feature>
<proteinExistence type="inferred from homology"/>
<keyword evidence="8" id="KW-0414">Isoprene biosynthesis</keyword>
<evidence type="ECO:0000256" key="7">
    <source>
        <dbReference type="ARBA" id="ARBA00046314"/>
    </source>
</evidence>
<feature type="binding site" evidence="8">
    <location>
        <position position="330"/>
    </location>
    <ligand>
        <name>[4Fe-4S] cluster</name>
        <dbReference type="ChEBI" id="CHEBI:49883"/>
    </ligand>
</feature>
<dbReference type="KEGG" id="schv:BRCON_2182"/>
<evidence type="ECO:0000256" key="9">
    <source>
        <dbReference type="SAM" id="MobiDB-lite"/>
    </source>
</evidence>
<dbReference type="GO" id="GO:0019288">
    <property type="term" value="P:isopentenyl diphosphate biosynthetic process, methylerythritol 4-phosphate pathway"/>
    <property type="evidence" value="ECO:0007669"/>
    <property type="project" value="UniProtKB-UniRule"/>
</dbReference>
<dbReference type="Gene3D" id="3.40.1010.20">
    <property type="entry name" value="4-hydroxy-3-methylbut-2-enyl diphosphate reductase, catalytic domain"/>
    <property type="match status" value="2"/>
</dbReference>
<feature type="binding site" evidence="8">
    <location>
        <position position="360"/>
    </location>
    <ligand>
        <name>(2E)-4-hydroxy-3-methylbut-2-enyl diphosphate</name>
        <dbReference type="ChEBI" id="CHEBI:128753"/>
    </ligand>
</feature>
<dbReference type="GO" id="GO:0051539">
    <property type="term" value="F:4 iron, 4 sulfur cluster binding"/>
    <property type="evidence" value="ECO:0007669"/>
    <property type="project" value="UniProtKB-UniRule"/>
</dbReference>
<comment type="pathway">
    <text evidence="7 8">Isoprenoid biosynthesis; dimethylallyl diphosphate biosynthesis; dimethylallyl diphosphate from (2E)-4-hydroxy-3-methylbutenyl diphosphate: step 1/1.</text>
</comment>
<evidence type="ECO:0000313" key="10">
    <source>
        <dbReference type="EMBL" id="AXA36959.1"/>
    </source>
</evidence>
<gene>
    <name evidence="8" type="primary">ispH</name>
    <name evidence="10" type="ORF">BRCON_2182</name>
</gene>
<feature type="binding site" evidence="8">
    <location>
        <position position="132"/>
    </location>
    <ligand>
        <name>(2E)-4-hydroxy-3-methylbut-2-enyl diphosphate</name>
        <dbReference type="ChEBI" id="CHEBI:128753"/>
    </ligand>
</feature>
<feature type="binding site" evidence="8">
    <location>
        <position position="361"/>
    </location>
    <ligand>
        <name>(2E)-4-hydroxy-3-methylbut-2-enyl diphosphate</name>
        <dbReference type="ChEBI" id="CHEBI:128753"/>
    </ligand>
</feature>
<dbReference type="GO" id="GO:0016114">
    <property type="term" value="P:terpenoid biosynthetic process"/>
    <property type="evidence" value="ECO:0007669"/>
    <property type="project" value="UniProtKB-UniRule"/>
</dbReference>
<dbReference type="Proteomes" id="UP000262583">
    <property type="component" value="Chromosome"/>
</dbReference>
<comment type="catalytic activity">
    <reaction evidence="8">
        <text>dimethylallyl diphosphate + 2 oxidized [2Fe-2S]-[ferredoxin] + H2O = (2E)-4-hydroxy-3-methylbut-2-enyl diphosphate + 2 reduced [2Fe-2S]-[ferredoxin] + 2 H(+)</text>
        <dbReference type="Rhea" id="RHEA:24825"/>
        <dbReference type="Rhea" id="RHEA-COMP:10000"/>
        <dbReference type="Rhea" id="RHEA-COMP:10001"/>
        <dbReference type="ChEBI" id="CHEBI:15377"/>
        <dbReference type="ChEBI" id="CHEBI:15378"/>
        <dbReference type="ChEBI" id="CHEBI:33737"/>
        <dbReference type="ChEBI" id="CHEBI:33738"/>
        <dbReference type="ChEBI" id="CHEBI:57623"/>
        <dbReference type="ChEBI" id="CHEBI:128753"/>
        <dbReference type="EC" id="1.17.7.4"/>
    </reaction>
</comment>
<dbReference type="Gene3D" id="3.40.50.11270">
    <property type="match status" value="1"/>
</dbReference>
<feature type="binding site" evidence="8">
    <location>
        <position position="359"/>
    </location>
    <ligand>
        <name>isopentenyl diphosphate</name>
        <dbReference type="ChEBI" id="CHEBI:128769"/>
    </ligand>
</feature>
<dbReference type="UniPathway" id="UPA00059">
    <property type="reaction ID" value="UER00105"/>
</dbReference>
<dbReference type="InterPro" id="IPR003451">
    <property type="entry name" value="LytB/IspH"/>
</dbReference>
<evidence type="ECO:0000256" key="2">
    <source>
        <dbReference type="ARBA" id="ARBA00022723"/>
    </source>
</evidence>
<dbReference type="GO" id="GO:0050992">
    <property type="term" value="P:dimethylallyl diphosphate biosynthetic process"/>
    <property type="evidence" value="ECO:0007669"/>
    <property type="project" value="UniProtKB-UniRule"/>
</dbReference>
<comment type="similarity">
    <text evidence="8">Belongs to the IspH family.</text>
</comment>
<feature type="binding site" evidence="8">
    <location>
        <position position="194"/>
    </location>
    <ligand>
        <name>[4Fe-4S] cluster</name>
        <dbReference type="ChEBI" id="CHEBI:49883"/>
    </ligand>
</feature>
<feature type="binding site" evidence="8">
    <location>
        <position position="132"/>
    </location>
    <ligand>
        <name>dimethylallyl diphosphate</name>
        <dbReference type="ChEBI" id="CHEBI:57623"/>
    </ligand>
</feature>
<dbReference type="EC" id="1.17.7.4" evidence="8"/>
<dbReference type="PANTHER" id="PTHR31619">
    <property type="entry name" value="4-HYDROXY-3-METHYLBUT-2-ENYL DIPHOSPHATE REDUCTASE, CHLOROPLASTIC"/>
    <property type="match status" value="1"/>
</dbReference>
<evidence type="ECO:0000313" key="11">
    <source>
        <dbReference type="Proteomes" id="UP000262583"/>
    </source>
</evidence>
<feature type="binding site" evidence="8">
    <location>
        <position position="421"/>
    </location>
    <ligand>
        <name>isopentenyl diphosphate</name>
        <dbReference type="ChEBI" id="CHEBI:128769"/>
    </ligand>
</feature>
<keyword evidence="2 8" id="KW-0479">Metal-binding</keyword>
<keyword evidence="4 8" id="KW-0408">Iron</keyword>
<comment type="cofactor">
    <cofactor evidence="8">
        <name>[4Fe-4S] cluster</name>
        <dbReference type="ChEBI" id="CHEBI:49883"/>
    </cofactor>
    <text evidence="8">Binds 1 [4Fe-4S] cluster per subunit.</text>
</comment>
<evidence type="ECO:0000256" key="8">
    <source>
        <dbReference type="HAMAP-Rule" id="MF_00191"/>
    </source>
</evidence>
<feature type="binding site" evidence="8">
    <location>
        <position position="360"/>
    </location>
    <ligand>
        <name>isopentenyl diphosphate</name>
        <dbReference type="ChEBI" id="CHEBI:128769"/>
    </ligand>
</feature>
<comment type="catalytic activity">
    <reaction evidence="8">
        <text>isopentenyl diphosphate + 2 oxidized [2Fe-2S]-[ferredoxin] + H2O = (2E)-4-hydroxy-3-methylbut-2-enyl diphosphate + 2 reduced [2Fe-2S]-[ferredoxin] + 2 H(+)</text>
        <dbReference type="Rhea" id="RHEA:24488"/>
        <dbReference type="Rhea" id="RHEA-COMP:10000"/>
        <dbReference type="Rhea" id="RHEA-COMP:10001"/>
        <dbReference type="ChEBI" id="CHEBI:15377"/>
        <dbReference type="ChEBI" id="CHEBI:15378"/>
        <dbReference type="ChEBI" id="CHEBI:33737"/>
        <dbReference type="ChEBI" id="CHEBI:33738"/>
        <dbReference type="ChEBI" id="CHEBI:128753"/>
        <dbReference type="ChEBI" id="CHEBI:128769"/>
        <dbReference type="EC" id="1.17.7.4"/>
    </reaction>
</comment>
<evidence type="ECO:0000256" key="4">
    <source>
        <dbReference type="ARBA" id="ARBA00023004"/>
    </source>
</evidence>
<comment type="function">
    <text evidence="8">Catalyzes the conversion of 1-hydroxy-2-methyl-2-(E)-butenyl 4-diphosphate (HMBPP) into a mixture of isopentenyl diphosphate (IPP) and dimethylallyl diphosphate (DMAPP). Acts in the terminal step of the DOXP/MEP pathway for isoprenoid precursor biosynthesis.</text>
</comment>
<protein>
    <recommendedName>
        <fullName evidence="8">4-hydroxy-3-methylbut-2-enyl diphosphate reductase</fullName>
        <shortName evidence="8">HMBPP reductase</shortName>
        <ecNumber evidence="8">1.17.7.4</ecNumber>
    </recommendedName>
</protein>
<dbReference type="EMBL" id="CP030759">
    <property type="protein sequence ID" value="AXA36959.1"/>
    <property type="molecule type" value="Genomic_DNA"/>
</dbReference>
<dbReference type="UniPathway" id="UPA00056">
    <property type="reaction ID" value="UER00097"/>
</dbReference>
<evidence type="ECO:0000256" key="3">
    <source>
        <dbReference type="ARBA" id="ARBA00023002"/>
    </source>
</evidence>
<dbReference type="PANTHER" id="PTHR31619:SF5">
    <property type="entry name" value="4-HYDROXY-3-METHYLBUT-2-ENYL DIPHOSPHATE REDUCTASE, CHLOROPLASTIC"/>
    <property type="match status" value="1"/>
</dbReference>
<name>A0A2Z4Y7T6_SUMC1</name>
<dbReference type="CDD" id="cd13944">
    <property type="entry name" value="lytB_ispH"/>
    <property type="match status" value="1"/>
</dbReference>
<dbReference type="NCBIfam" id="TIGR00216">
    <property type="entry name" value="ispH_lytB"/>
    <property type="match status" value="1"/>
</dbReference>
<dbReference type="HAMAP" id="MF_00191">
    <property type="entry name" value="IspH"/>
    <property type="match status" value="1"/>
</dbReference>
<feature type="binding site" evidence="8">
    <location>
        <position position="359"/>
    </location>
    <ligand>
        <name>dimethylallyl diphosphate</name>
        <dbReference type="ChEBI" id="CHEBI:57623"/>
    </ligand>
</feature>
<feature type="binding site" evidence="8">
    <location>
        <position position="102"/>
    </location>
    <ligand>
        <name>[4Fe-4S] cluster</name>
        <dbReference type="ChEBI" id="CHEBI:49883"/>
    </ligand>
</feature>
<organism evidence="10 11">
    <name type="scientific">Sumerlaea chitinivorans</name>
    <dbReference type="NCBI Taxonomy" id="2250252"/>
    <lineage>
        <taxon>Bacteria</taxon>
        <taxon>Candidatus Sumerlaeota</taxon>
        <taxon>Candidatus Sumerlaeia</taxon>
        <taxon>Candidatus Sumerlaeales</taxon>
        <taxon>Candidatus Sumerlaeaceae</taxon>
        <taxon>Candidatus Sumerlaea</taxon>
    </lineage>
</organism>
<feature type="binding site" evidence="8">
    <location>
        <position position="222"/>
    </location>
    <ligand>
        <name>dimethylallyl diphosphate</name>
        <dbReference type="ChEBI" id="CHEBI:57623"/>
    </ligand>
</feature>
<feature type="binding site" evidence="8">
    <location>
        <position position="222"/>
    </location>
    <ligand>
        <name>(2E)-4-hydroxy-3-methylbut-2-enyl diphosphate</name>
        <dbReference type="ChEBI" id="CHEBI:128753"/>
    </ligand>
</feature>
<feature type="region of interest" description="Disordered" evidence="9">
    <location>
        <begin position="22"/>
        <end position="45"/>
    </location>
</feature>
<evidence type="ECO:0000256" key="5">
    <source>
        <dbReference type="ARBA" id="ARBA00023014"/>
    </source>
</evidence>
<keyword evidence="1 8" id="KW-0004">4Fe-4S</keyword>
<feature type="binding site" evidence="8">
    <location>
        <position position="360"/>
    </location>
    <ligand>
        <name>dimethylallyl diphosphate</name>
        <dbReference type="ChEBI" id="CHEBI:57623"/>
    </ligand>
</feature>
<keyword evidence="3 8" id="KW-0560">Oxidoreductase</keyword>
<comment type="caution">
    <text evidence="8">Lacks conserved residue(s) required for the propagation of feature annotation.</text>
</comment>
<dbReference type="GO" id="GO:0046872">
    <property type="term" value="F:metal ion binding"/>
    <property type="evidence" value="ECO:0007669"/>
    <property type="project" value="UniProtKB-KW"/>
</dbReference>
<feature type="binding site" evidence="8">
    <location>
        <position position="359"/>
    </location>
    <ligand>
        <name>(2E)-4-hydroxy-3-methylbut-2-enyl diphosphate</name>
        <dbReference type="ChEBI" id="CHEBI:128753"/>
    </ligand>
</feature>
<accession>A0A2Z4Y7T6</accession>
<evidence type="ECO:0000256" key="6">
    <source>
        <dbReference type="ARBA" id="ARBA00046313"/>
    </source>
</evidence>
<feature type="binding site" evidence="8">
    <location>
        <position position="132"/>
    </location>
    <ligand>
        <name>isopentenyl diphosphate</name>
        <dbReference type="ChEBI" id="CHEBI:128769"/>
    </ligand>
</feature>
<feature type="binding site" evidence="8">
    <location>
        <position position="292"/>
    </location>
    <ligand>
        <name>(2E)-4-hydroxy-3-methylbut-2-enyl diphosphate</name>
        <dbReference type="ChEBI" id="CHEBI:128753"/>
    </ligand>
</feature>
<dbReference type="GO" id="GO:0051745">
    <property type="term" value="F:4-hydroxy-3-methylbut-2-enyl diphosphate reductase activity"/>
    <property type="evidence" value="ECO:0007669"/>
    <property type="project" value="UniProtKB-UniRule"/>
</dbReference>
<feature type="binding site" evidence="8">
    <location>
        <position position="222"/>
    </location>
    <ligand>
        <name>isopentenyl diphosphate</name>
        <dbReference type="ChEBI" id="CHEBI:128769"/>
    </ligand>
</feature>
<dbReference type="AlphaFoldDB" id="A0A2Z4Y7T6"/>
<reference evidence="10 11" key="1">
    <citation type="submission" date="2018-05" db="EMBL/GenBank/DDBJ databases">
        <title>A metagenomic window into the 2 km-deep terrestrial subsurface aquifer revealed taxonomically and functionally diverse microbial community comprising novel uncultured bacterial lineages.</title>
        <authorList>
            <person name="Kadnikov V.V."/>
            <person name="Mardanov A.V."/>
            <person name="Beletsky A.V."/>
            <person name="Banks D."/>
            <person name="Pimenov N.V."/>
            <person name="Frank Y.A."/>
            <person name="Karnachuk O.V."/>
            <person name="Ravin N.V."/>
        </authorList>
    </citation>
    <scope>NUCLEOTIDE SEQUENCE [LARGE SCALE GENOMIC DNA]</scope>
    <source>
        <strain evidence="10">BY</strain>
    </source>
</reference>
<feature type="compositionally biased region" description="Polar residues" evidence="9">
    <location>
        <begin position="22"/>
        <end position="43"/>
    </location>
</feature>
<feature type="binding site" evidence="8">
    <location>
        <position position="361"/>
    </location>
    <ligand>
        <name>dimethylallyl diphosphate</name>
        <dbReference type="ChEBI" id="CHEBI:57623"/>
    </ligand>
</feature>
<sequence>MLVEHGSIRGNSSQAKRLSLLDKQQASAHMSPSDNAPLQNSLTGKIDPQTGMYRHGFGLNAEVEHVIENDYRSPVIDYLRQNDFRATVEGLEILLAREFGFCYGVDKAVDYAYQTRRMFPDRRIFLTAEIIHNPGVNQRLREMGIEFLSGRYRSSVTYEDLTPQDIVILPAFGAAVEEIERLRARGCTIVDTTCGSVIHVWKRVEKYARDGFTAVIHGKYRHEETIATSSRVAQFPNGRYVIVRDKDEAQLLCDFITGTCSAEVVRERLGHAASPNFDPARDLVRVGIANQTTMLSSESLEIAEMLRRAMAARYGEAALNEHFRSFDTICSATQDRQDAMHALGELKPQLILVVGGFNSSNTSHLVEIAAEYCPAYHIESVADILSAETLRHKHWAKPEAEVAHGWLPPLPTRIGFTGGASTPDRAIGDVILRVLELYGLTWSPAQK</sequence>
<comment type="pathway">
    <text evidence="6 8">Isoprenoid biosynthesis; isopentenyl diphosphate biosynthesis via DXP pathway; isopentenyl diphosphate from 1-deoxy-D-xylulose 5-phosphate: step 6/6.</text>
</comment>
<dbReference type="Pfam" id="PF02401">
    <property type="entry name" value="LYTB"/>
    <property type="match status" value="1"/>
</dbReference>
<keyword evidence="5 8" id="KW-0411">Iron-sulfur</keyword>
<feature type="binding site" evidence="8">
    <location>
        <position position="421"/>
    </location>
    <ligand>
        <name>dimethylallyl diphosphate</name>
        <dbReference type="ChEBI" id="CHEBI:57623"/>
    </ligand>
</feature>
<dbReference type="NCBIfam" id="NF009911">
    <property type="entry name" value="PRK13371.1"/>
    <property type="match status" value="1"/>
</dbReference>
<feature type="binding site" evidence="8">
    <location>
        <position position="361"/>
    </location>
    <ligand>
        <name>isopentenyl diphosphate</name>
        <dbReference type="ChEBI" id="CHEBI:128769"/>
    </ligand>
</feature>
<feature type="active site" description="Proton donor" evidence="8">
    <location>
        <position position="224"/>
    </location>
</feature>
<evidence type="ECO:0000256" key="1">
    <source>
        <dbReference type="ARBA" id="ARBA00022485"/>
    </source>
</evidence>